<comment type="caution">
    <text evidence="2">The sequence shown here is derived from an EMBL/GenBank/DDBJ whole genome shotgun (WGS) entry which is preliminary data.</text>
</comment>
<accession>A7VSZ6</accession>
<sequence length="64" mass="7444">MSLPEQYAAGERFGGSKVGSDISVSNSTTDWNMKTRRIEVLEQICYDLHFEMRCHLLYIIKRMS</sequence>
<evidence type="ECO:0000313" key="3">
    <source>
        <dbReference type="Proteomes" id="UP000003490"/>
    </source>
</evidence>
<gene>
    <name evidence="2" type="ORF">CLOLEP_01687</name>
</gene>
<name>A7VSZ6_9FIRM</name>
<dbReference type="HOGENOM" id="CLU_2859790_0_0_9"/>
<reference evidence="2 3" key="1">
    <citation type="submission" date="2007-08" db="EMBL/GenBank/DDBJ databases">
        <title>Draft genome sequence of Clostridium leptum (DSM 753).</title>
        <authorList>
            <person name="Sudarsanam P."/>
            <person name="Ley R."/>
            <person name="Guruge J."/>
            <person name="Turnbaugh P.J."/>
            <person name="Mahowald M."/>
            <person name="Liep D."/>
            <person name="Gordon J."/>
        </authorList>
    </citation>
    <scope>NUCLEOTIDE SEQUENCE [LARGE SCALE GENOMIC DNA]</scope>
    <source>
        <strain evidence="2 3">DSM 753</strain>
    </source>
</reference>
<dbReference type="EMBL" id="ABCB02000018">
    <property type="protein sequence ID" value="EDO61292.1"/>
    <property type="molecule type" value="Genomic_DNA"/>
</dbReference>
<feature type="region of interest" description="Disordered" evidence="1">
    <location>
        <begin position="1"/>
        <end position="21"/>
    </location>
</feature>
<proteinExistence type="predicted"/>
<reference evidence="2 3" key="2">
    <citation type="submission" date="2007-08" db="EMBL/GenBank/DDBJ databases">
        <authorList>
            <person name="Fulton L."/>
            <person name="Clifton S."/>
            <person name="Fulton B."/>
            <person name="Xu J."/>
            <person name="Minx P."/>
            <person name="Pepin K.H."/>
            <person name="Johnson M."/>
            <person name="Thiruvilangam P."/>
            <person name="Bhonagiri V."/>
            <person name="Nash W.E."/>
            <person name="Wang C."/>
            <person name="Mardis E.R."/>
            <person name="Wilson R.K."/>
        </authorList>
    </citation>
    <scope>NUCLEOTIDE SEQUENCE [LARGE SCALE GENOMIC DNA]</scope>
    <source>
        <strain evidence="2 3">DSM 753</strain>
    </source>
</reference>
<dbReference type="Proteomes" id="UP000003490">
    <property type="component" value="Unassembled WGS sequence"/>
</dbReference>
<organism evidence="2 3">
    <name type="scientific">[Clostridium] leptum DSM 753</name>
    <dbReference type="NCBI Taxonomy" id="428125"/>
    <lineage>
        <taxon>Bacteria</taxon>
        <taxon>Bacillati</taxon>
        <taxon>Bacillota</taxon>
        <taxon>Clostridia</taxon>
        <taxon>Eubacteriales</taxon>
        <taxon>Oscillospiraceae</taxon>
        <taxon>Oscillospiraceae incertae sedis</taxon>
    </lineage>
</organism>
<dbReference type="AlphaFoldDB" id="A7VSZ6"/>
<evidence type="ECO:0000256" key="1">
    <source>
        <dbReference type="SAM" id="MobiDB-lite"/>
    </source>
</evidence>
<protein>
    <submittedName>
        <fullName evidence="2">Uncharacterized protein</fullName>
    </submittedName>
</protein>
<evidence type="ECO:0000313" key="2">
    <source>
        <dbReference type="EMBL" id="EDO61292.1"/>
    </source>
</evidence>